<sequence length="362" mass="41618">MKSWMEPIRFVNGWRLLNIGFLVYFWISGDLAANEFILLLLLILILLTSLRWRFNLPAWSVALDAFVCFLYFPYNAVSYYGLALPIFELAQRGKWPLSLLFFLGLFLVPFPSAWLFWYFVLALFVGLFSYAYSLNQQKYMEEADEQRRARYELERIKIDLLAAQQSVAQQAELMERYRIARQLHDHLGHDLTGAALALQAYEYVEEAEEARNLLQEVKRRLERSTRNLRETVYNETPITPIGVENLEYVALNFQQVRISFRKSGDLLRVAAYHWGLLEACLKEALTNIARHSDATKVEVKVQAAGSIIRLHVQDNGTVRQSRLPGSGLRSLKMRARSLGGSLSVSGDNGFLLVCVLPLREEA</sequence>
<keyword evidence="9" id="KW-0175">Coiled coil</keyword>
<keyword evidence="3" id="KW-0597">Phosphoprotein</keyword>
<evidence type="ECO:0000256" key="1">
    <source>
        <dbReference type="ARBA" id="ARBA00000085"/>
    </source>
</evidence>
<keyword evidence="10" id="KW-0812">Transmembrane</keyword>
<evidence type="ECO:0000259" key="11">
    <source>
        <dbReference type="Pfam" id="PF07730"/>
    </source>
</evidence>
<evidence type="ECO:0000256" key="8">
    <source>
        <dbReference type="ARBA" id="ARBA00023012"/>
    </source>
</evidence>
<evidence type="ECO:0000256" key="7">
    <source>
        <dbReference type="ARBA" id="ARBA00022840"/>
    </source>
</evidence>
<comment type="catalytic activity">
    <reaction evidence="1">
        <text>ATP + protein L-histidine = ADP + protein N-phospho-L-histidine.</text>
        <dbReference type="EC" id="2.7.13.3"/>
    </reaction>
</comment>
<accession>A0ABN8GPH8</accession>
<dbReference type="InterPro" id="IPR036890">
    <property type="entry name" value="HATPase_C_sf"/>
</dbReference>
<evidence type="ECO:0000313" key="12">
    <source>
        <dbReference type="EMBL" id="CAH1214689.1"/>
    </source>
</evidence>
<dbReference type="Pfam" id="PF07730">
    <property type="entry name" value="HisKA_3"/>
    <property type="match status" value="1"/>
</dbReference>
<dbReference type="Gene3D" id="3.30.565.10">
    <property type="entry name" value="Histidine kinase-like ATPase, C-terminal domain"/>
    <property type="match status" value="1"/>
</dbReference>
<dbReference type="SUPFAM" id="SSF55874">
    <property type="entry name" value="ATPase domain of HSP90 chaperone/DNA topoisomerase II/histidine kinase"/>
    <property type="match status" value="1"/>
</dbReference>
<evidence type="ECO:0000313" key="13">
    <source>
        <dbReference type="Proteomes" id="UP000838686"/>
    </source>
</evidence>
<proteinExistence type="predicted"/>
<evidence type="ECO:0000256" key="9">
    <source>
        <dbReference type="SAM" id="Coils"/>
    </source>
</evidence>
<evidence type="ECO:0000256" key="4">
    <source>
        <dbReference type="ARBA" id="ARBA00022679"/>
    </source>
</evidence>
<organism evidence="12 13">
    <name type="scientific">Paenibacillus plantiphilus</name>
    <dbReference type="NCBI Taxonomy" id="2905650"/>
    <lineage>
        <taxon>Bacteria</taxon>
        <taxon>Bacillati</taxon>
        <taxon>Bacillota</taxon>
        <taxon>Bacilli</taxon>
        <taxon>Bacillales</taxon>
        <taxon>Paenibacillaceae</taxon>
        <taxon>Paenibacillus</taxon>
    </lineage>
</organism>
<keyword evidence="5" id="KW-0547">Nucleotide-binding</keyword>
<keyword evidence="10" id="KW-1133">Transmembrane helix</keyword>
<dbReference type="Proteomes" id="UP000838686">
    <property type="component" value="Unassembled WGS sequence"/>
</dbReference>
<dbReference type="InterPro" id="IPR050482">
    <property type="entry name" value="Sensor_HK_TwoCompSys"/>
</dbReference>
<evidence type="ECO:0000256" key="10">
    <source>
        <dbReference type="SAM" id="Phobius"/>
    </source>
</evidence>
<dbReference type="EC" id="2.7.13.3" evidence="2"/>
<feature type="coiled-coil region" evidence="9">
    <location>
        <begin position="200"/>
        <end position="231"/>
    </location>
</feature>
<keyword evidence="13" id="KW-1185">Reference proteome</keyword>
<gene>
    <name evidence="12" type="ORF">PAECIP111893_03834</name>
</gene>
<protein>
    <recommendedName>
        <fullName evidence="2">histidine kinase</fullName>
        <ecNumber evidence="2">2.7.13.3</ecNumber>
    </recommendedName>
</protein>
<dbReference type="InterPro" id="IPR011712">
    <property type="entry name" value="Sig_transdc_His_kin_sub3_dim/P"/>
</dbReference>
<feature type="transmembrane region" description="Helical" evidence="10">
    <location>
        <begin position="21"/>
        <end position="47"/>
    </location>
</feature>
<evidence type="ECO:0000256" key="2">
    <source>
        <dbReference type="ARBA" id="ARBA00012438"/>
    </source>
</evidence>
<evidence type="ECO:0000256" key="3">
    <source>
        <dbReference type="ARBA" id="ARBA00022553"/>
    </source>
</evidence>
<dbReference type="RefSeq" id="WP_236344192.1">
    <property type="nucleotide sequence ID" value="NZ_CAKMMF010000023.1"/>
</dbReference>
<feature type="domain" description="Signal transduction histidine kinase subgroup 3 dimerisation and phosphoacceptor" evidence="11">
    <location>
        <begin position="175"/>
        <end position="234"/>
    </location>
</feature>
<dbReference type="EMBL" id="CAKMMF010000023">
    <property type="protein sequence ID" value="CAH1214689.1"/>
    <property type="molecule type" value="Genomic_DNA"/>
</dbReference>
<dbReference type="CDD" id="cd16917">
    <property type="entry name" value="HATPase_UhpB-NarQ-NarX-like"/>
    <property type="match status" value="1"/>
</dbReference>
<dbReference type="PANTHER" id="PTHR24421:SF10">
    <property type="entry name" value="NITRATE_NITRITE SENSOR PROTEIN NARQ"/>
    <property type="match status" value="1"/>
</dbReference>
<evidence type="ECO:0000256" key="6">
    <source>
        <dbReference type="ARBA" id="ARBA00022777"/>
    </source>
</evidence>
<feature type="transmembrane region" description="Helical" evidence="10">
    <location>
        <begin position="59"/>
        <end position="82"/>
    </location>
</feature>
<keyword evidence="8" id="KW-0902">Two-component regulatory system</keyword>
<reference evidence="12" key="1">
    <citation type="submission" date="2022-01" db="EMBL/GenBank/DDBJ databases">
        <authorList>
            <person name="Criscuolo A."/>
        </authorList>
    </citation>
    <scope>NUCLEOTIDE SEQUENCE</scope>
    <source>
        <strain evidence="12">CIP111893</strain>
    </source>
</reference>
<comment type="caution">
    <text evidence="12">The sequence shown here is derived from an EMBL/GenBank/DDBJ whole genome shotgun (WGS) entry which is preliminary data.</text>
</comment>
<dbReference type="Gene3D" id="1.20.5.1930">
    <property type="match status" value="1"/>
</dbReference>
<keyword evidence="7" id="KW-0067">ATP-binding</keyword>
<dbReference type="PANTHER" id="PTHR24421">
    <property type="entry name" value="NITRATE/NITRITE SENSOR PROTEIN NARX-RELATED"/>
    <property type="match status" value="1"/>
</dbReference>
<keyword evidence="4" id="KW-0808">Transferase</keyword>
<name>A0ABN8GPH8_9BACL</name>
<keyword evidence="10" id="KW-0472">Membrane</keyword>
<keyword evidence="6" id="KW-0418">Kinase</keyword>
<feature type="transmembrane region" description="Helical" evidence="10">
    <location>
        <begin position="94"/>
        <end position="110"/>
    </location>
</feature>
<evidence type="ECO:0000256" key="5">
    <source>
        <dbReference type="ARBA" id="ARBA00022741"/>
    </source>
</evidence>